<evidence type="ECO:0000313" key="3">
    <source>
        <dbReference type="EMBL" id="KAK4471059.1"/>
    </source>
</evidence>
<protein>
    <recommendedName>
        <fullName evidence="1">Reverse transcriptase domain-containing protein</fullName>
    </recommendedName>
</protein>
<evidence type="ECO:0000313" key="4">
    <source>
        <dbReference type="Proteomes" id="UP001292079"/>
    </source>
</evidence>
<dbReference type="SUPFAM" id="SSF56672">
    <property type="entry name" value="DNA/RNA polymerases"/>
    <property type="match status" value="1"/>
</dbReference>
<name>A0AAE1ZCK8_SCHME</name>
<dbReference type="EMBL" id="JALJAT010000003">
    <property type="protein sequence ID" value="KAK4471059.1"/>
    <property type="molecule type" value="Genomic_DNA"/>
</dbReference>
<dbReference type="Proteomes" id="UP001292079">
    <property type="component" value="Unassembled WGS sequence"/>
</dbReference>
<evidence type="ECO:0000259" key="1">
    <source>
        <dbReference type="PROSITE" id="PS50878"/>
    </source>
</evidence>
<dbReference type="PANTHER" id="PTHR33064:SF37">
    <property type="entry name" value="RIBONUCLEASE H"/>
    <property type="match status" value="1"/>
</dbReference>
<dbReference type="CDD" id="cd01647">
    <property type="entry name" value="RT_LTR"/>
    <property type="match status" value="1"/>
</dbReference>
<dbReference type="AlphaFoldDB" id="A0AAE1ZCK8"/>
<evidence type="ECO:0000313" key="2">
    <source>
        <dbReference type="EMBL" id="KAK4471058.1"/>
    </source>
</evidence>
<dbReference type="PROSITE" id="PS50878">
    <property type="entry name" value="RT_POL"/>
    <property type="match status" value="1"/>
</dbReference>
<organism evidence="3 4">
    <name type="scientific">Schistosoma mekongi</name>
    <name type="common">Parasitic worm</name>
    <dbReference type="NCBI Taxonomy" id="38744"/>
    <lineage>
        <taxon>Eukaryota</taxon>
        <taxon>Metazoa</taxon>
        <taxon>Spiralia</taxon>
        <taxon>Lophotrochozoa</taxon>
        <taxon>Platyhelminthes</taxon>
        <taxon>Trematoda</taxon>
        <taxon>Digenea</taxon>
        <taxon>Strigeidida</taxon>
        <taxon>Schistosomatoidea</taxon>
        <taxon>Schistosomatidae</taxon>
        <taxon>Schistosoma</taxon>
    </lineage>
</organism>
<keyword evidence="4" id="KW-1185">Reference proteome</keyword>
<accession>A0AAE1ZCK8</accession>
<dbReference type="InterPro" id="IPR043502">
    <property type="entry name" value="DNA/RNA_pol_sf"/>
</dbReference>
<feature type="domain" description="Reverse transcriptase" evidence="1">
    <location>
        <begin position="1"/>
        <end position="80"/>
    </location>
</feature>
<dbReference type="InterPro" id="IPR051320">
    <property type="entry name" value="Viral_Replic_Matur_Polypro"/>
</dbReference>
<reference evidence="3" key="1">
    <citation type="submission" date="2022-04" db="EMBL/GenBank/DDBJ databases">
        <authorList>
            <person name="Xu L."/>
            <person name="Lv Z."/>
        </authorList>
    </citation>
    <scope>NUCLEOTIDE SEQUENCE</scope>
    <source>
        <strain evidence="3">LV_2022a</strain>
    </source>
</reference>
<reference evidence="3" key="2">
    <citation type="journal article" date="2023" name="Infect Dis Poverty">
        <title>Chromosome-scale genome of the human blood fluke Schistosoma mekongi and its implications for public health.</title>
        <authorList>
            <person name="Zhou M."/>
            <person name="Xu L."/>
            <person name="Xu D."/>
            <person name="Chen W."/>
            <person name="Khan J."/>
            <person name="Hu Y."/>
            <person name="Huang H."/>
            <person name="Wei H."/>
            <person name="Zhang Y."/>
            <person name="Chusongsang P."/>
            <person name="Tanasarnprasert K."/>
            <person name="Hu X."/>
            <person name="Limpanont Y."/>
            <person name="Lv Z."/>
        </authorList>
    </citation>
    <scope>NUCLEOTIDE SEQUENCE</scope>
    <source>
        <strain evidence="3">LV_2022a</strain>
    </source>
</reference>
<dbReference type="Pfam" id="PF00078">
    <property type="entry name" value="RVT_1"/>
    <property type="match status" value="1"/>
</dbReference>
<sequence>MSFGLRNAAQTFQRSIDDVFRRLDYVHAYVDDCLIPSPDKVTHMKHLDTVFSGLQQYGVTINIQKCQIGTTSLDFLGHTINANSIQPQKHKVAVILEYPEPTTIKQLRAFIGLVSFYRRFIPNSASIMQPQTDQLRGNKKVVTIDADSKKAYNATKEAIANVTMLAHHNTEASRLTHLNQSLAQFCDNGLARPGNH</sequence>
<dbReference type="PANTHER" id="PTHR33064">
    <property type="entry name" value="POL PROTEIN"/>
    <property type="match status" value="1"/>
</dbReference>
<dbReference type="EMBL" id="JALJAT010000003">
    <property type="protein sequence ID" value="KAK4471058.1"/>
    <property type="molecule type" value="Genomic_DNA"/>
</dbReference>
<dbReference type="FunFam" id="3.30.70.270:FF:000020">
    <property type="entry name" value="Transposon Tf2-6 polyprotein-like Protein"/>
    <property type="match status" value="1"/>
</dbReference>
<dbReference type="FunFam" id="3.30.70.270:FF:000003">
    <property type="entry name" value="Transposon Ty3-G Gag-Pol polyprotein"/>
    <property type="match status" value="1"/>
</dbReference>
<proteinExistence type="predicted"/>
<gene>
    <name evidence="2" type="ORF">MN116_000569</name>
    <name evidence="3" type="ORF">MN116_000570</name>
</gene>
<dbReference type="InterPro" id="IPR000477">
    <property type="entry name" value="RT_dom"/>
</dbReference>
<dbReference type="InterPro" id="IPR043128">
    <property type="entry name" value="Rev_trsase/Diguanyl_cyclase"/>
</dbReference>
<dbReference type="Gene3D" id="3.30.70.270">
    <property type="match status" value="2"/>
</dbReference>
<comment type="caution">
    <text evidence="3">The sequence shown here is derived from an EMBL/GenBank/DDBJ whole genome shotgun (WGS) entry which is preliminary data.</text>
</comment>